<comment type="caution">
    <text evidence="2">The sequence shown here is derived from an EMBL/GenBank/DDBJ whole genome shotgun (WGS) entry which is preliminary data.</text>
</comment>
<dbReference type="Proteomes" id="UP001501000">
    <property type="component" value="Unassembled WGS sequence"/>
</dbReference>
<dbReference type="RefSeq" id="WP_345285671.1">
    <property type="nucleotide sequence ID" value="NZ_BAABAJ010000016.1"/>
</dbReference>
<feature type="region of interest" description="Disordered" evidence="1">
    <location>
        <begin position="1"/>
        <end position="91"/>
    </location>
</feature>
<feature type="compositionally biased region" description="Basic and acidic residues" evidence="1">
    <location>
        <begin position="9"/>
        <end position="25"/>
    </location>
</feature>
<dbReference type="Pfam" id="PF19690">
    <property type="entry name" value="DUF6191"/>
    <property type="match status" value="1"/>
</dbReference>
<feature type="compositionally biased region" description="Low complexity" evidence="1">
    <location>
        <begin position="46"/>
        <end position="58"/>
    </location>
</feature>
<reference evidence="3" key="1">
    <citation type="journal article" date="2019" name="Int. J. Syst. Evol. Microbiol.">
        <title>The Global Catalogue of Microorganisms (GCM) 10K type strain sequencing project: providing services to taxonomists for standard genome sequencing and annotation.</title>
        <authorList>
            <consortium name="The Broad Institute Genomics Platform"/>
            <consortium name="The Broad Institute Genome Sequencing Center for Infectious Disease"/>
            <person name="Wu L."/>
            <person name="Ma J."/>
        </authorList>
    </citation>
    <scope>NUCLEOTIDE SEQUENCE [LARGE SCALE GENOMIC DNA]</scope>
    <source>
        <strain evidence="3">JCM 16956</strain>
    </source>
</reference>
<evidence type="ECO:0000256" key="1">
    <source>
        <dbReference type="SAM" id="MobiDB-lite"/>
    </source>
</evidence>
<gene>
    <name evidence="2" type="ORF">GCM10022244_45150</name>
</gene>
<dbReference type="EMBL" id="BAABAJ010000016">
    <property type="protein sequence ID" value="GAA3931239.1"/>
    <property type="molecule type" value="Genomic_DNA"/>
</dbReference>
<evidence type="ECO:0000313" key="2">
    <source>
        <dbReference type="EMBL" id="GAA3931239.1"/>
    </source>
</evidence>
<sequence length="91" mass="9286">MSRSRRGRDHTEDEQRRPAPAREDVGDADPARGPMDRASGRVTIRVPGPAAGVSGAGVDEVEPVDEGGGLAPAADAELGEDVGDVDAGRLG</sequence>
<dbReference type="InterPro" id="IPR045684">
    <property type="entry name" value="DUF6191"/>
</dbReference>
<organism evidence="2 3">
    <name type="scientific">Streptomyces gulbargensis</name>
    <dbReference type="NCBI Taxonomy" id="364901"/>
    <lineage>
        <taxon>Bacteria</taxon>
        <taxon>Bacillati</taxon>
        <taxon>Actinomycetota</taxon>
        <taxon>Actinomycetes</taxon>
        <taxon>Kitasatosporales</taxon>
        <taxon>Streptomycetaceae</taxon>
        <taxon>Streptomyces</taxon>
    </lineage>
</organism>
<accession>A0ABP7MVS5</accession>
<keyword evidence="3" id="KW-1185">Reference proteome</keyword>
<evidence type="ECO:0000313" key="3">
    <source>
        <dbReference type="Proteomes" id="UP001501000"/>
    </source>
</evidence>
<name>A0ABP7MVS5_9ACTN</name>
<proteinExistence type="predicted"/>
<protein>
    <submittedName>
        <fullName evidence="2">Uncharacterized protein</fullName>
    </submittedName>
</protein>